<sequence>GGRAIRRGRCRILRLRSVPFCACASRRTLCLLVCFTTIDVTGFDVRPAAGGYSKQLLGQKDFLKLTVFGGDPAQAARPSTAPPGYGAMESNGKSSDGWSPASSPYNSKSQIVSVEPSKSHPKGSRTFVYFLAVFAVIGGLLFGYDTGIVSGSMLLLQPHFELNTIWQESIVSATIAAAALFALIAGVTCDAIGRKKTIMIASFVFAVGAVVMGVAPDKEVLLVGRIVVGIGIGFASMTVPVYVAESAPADIRGKLVTLNQLFITIGILVSSVVAGAFSEMKETGWRYMLGLAGVPGAIQFIGFLFLPESPRWLVSKGRDDEAREVLRKIRGHDDVEEELKEVQEAEAKKQTGFVFMQIMKTPHVRKALFCGCGLHYYSATILKMSGFPPSLAIWLVCVPFTVNFLATFIGVFLVERLGRKLLTCISFVGCIIALGVLAIGFQLSATHSPPVNRNMTIFMPNMTEVTDKCTTSYSICEDCILNTDCGYCFDEDVSGYGTCLLAKDGDKEVYSTYGRCGENTTFINTTFGHTWAYGYCPTDYTWMAVLGLALFVLSFAPGLGPMPWTINSEIYPMWARGTGNAIATFFNWAFNLLVSYTFLTLTETITKYGTFWLFAGICVLGLTFTIIFVPETRNKSLEEVEELFMTKEKREQHRREREKQEEITVEYKPEKGDDTRL</sequence>
<evidence type="ECO:0000259" key="9">
    <source>
        <dbReference type="PROSITE" id="PS50850"/>
    </source>
</evidence>
<comment type="similarity">
    <text evidence="2">Belongs to the major facilitator superfamily. Sugar transporter (TC 2.A.1.1) family.</text>
</comment>
<dbReference type="SUPFAM" id="SSF103473">
    <property type="entry name" value="MFS general substrate transporter"/>
    <property type="match status" value="2"/>
</dbReference>
<dbReference type="PROSITE" id="PS00217">
    <property type="entry name" value="SUGAR_TRANSPORT_2"/>
    <property type="match status" value="1"/>
</dbReference>
<dbReference type="InterPro" id="IPR050814">
    <property type="entry name" value="Myo-inositol_Transporter"/>
</dbReference>
<feature type="transmembrane region" description="Helical" evidence="8">
    <location>
        <begin position="197"/>
        <end position="216"/>
    </location>
</feature>
<dbReference type="Pfam" id="PF00083">
    <property type="entry name" value="Sugar_tr"/>
    <property type="match status" value="2"/>
</dbReference>
<dbReference type="Proteomes" id="UP001519460">
    <property type="component" value="Unassembled WGS sequence"/>
</dbReference>
<dbReference type="Gene3D" id="1.20.1250.20">
    <property type="entry name" value="MFS general substrate transporter like domains"/>
    <property type="match status" value="2"/>
</dbReference>
<feature type="non-terminal residue" evidence="10">
    <location>
        <position position="1"/>
    </location>
</feature>
<dbReference type="InterPro" id="IPR003663">
    <property type="entry name" value="Sugar/inositol_transpt"/>
</dbReference>
<keyword evidence="6 8" id="KW-0472">Membrane</keyword>
<feature type="transmembrane region" description="Helical" evidence="8">
    <location>
        <begin position="255"/>
        <end position="278"/>
    </location>
</feature>
<feature type="compositionally biased region" description="Polar residues" evidence="7">
    <location>
        <begin position="91"/>
        <end position="102"/>
    </location>
</feature>
<keyword evidence="3" id="KW-0813">Transport</keyword>
<comment type="subcellular location">
    <subcellularLocation>
        <location evidence="1">Membrane</location>
        <topology evidence="1">Multi-pass membrane protein</topology>
    </subcellularLocation>
</comment>
<feature type="transmembrane region" description="Helical" evidence="8">
    <location>
        <begin position="581"/>
        <end position="599"/>
    </location>
</feature>
<dbReference type="InterPro" id="IPR005829">
    <property type="entry name" value="Sugar_transporter_CS"/>
</dbReference>
<proteinExistence type="inferred from homology"/>
<dbReference type="NCBIfam" id="TIGR00879">
    <property type="entry name" value="SP"/>
    <property type="match status" value="1"/>
</dbReference>
<dbReference type="InterPro" id="IPR005828">
    <property type="entry name" value="MFS_sugar_transport-like"/>
</dbReference>
<feature type="domain" description="Major facilitator superfamily (MFS) profile" evidence="9">
    <location>
        <begin position="131"/>
        <end position="633"/>
    </location>
</feature>
<evidence type="ECO:0000256" key="8">
    <source>
        <dbReference type="SAM" id="Phobius"/>
    </source>
</evidence>
<feature type="transmembrane region" description="Helical" evidence="8">
    <location>
        <begin position="367"/>
        <end position="385"/>
    </location>
</feature>
<dbReference type="EMBL" id="JACVVK020000238">
    <property type="protein sequence ID" value="KAK7482777.1"/>
    <property type="molecule type" value="Genomic_DNA"/>
</dbReference>
<feature type="transmembrane region" description="Helical" evidence="8">
    <location>
        <begin position="391"/>
        <end position="414"/>
    </location>
</feature>
<feature type="transmembrane region" description="Helical" evidence="8">
    <location>
        <begin position="164"/>
        <end position="185"/>
    </location>
</feature>
<dbReference type="PANTHER" id="PTHR48020:SF12">
    <property type="entry name" value="PROTON MYO-INOSITOL COTRANSPORTER"/>
    <property type="match status" value="1"/>
</dbReference>
<keyword evidence="11" id="KW-1185">Reference proteome</keyword>
<evidence type="ECO:0000256" key="5">
    <source>
        <dbReference type="ARBA" id="ARBA00022989"/>
    </source>
</evidence>
<evidence type="ECO:0000256" key="7">
    <source>
        <dbReference type="SAM" id="MobiDB-lite"/>
    </source>
</evidence>
<dbReference type="PANTHER" id="PTHR48020">
    <property type="entry name" value="PROTON MYO-INOSITOL COTRANSPORTER"/>
    <property type="match status" value="1"/>
</dbReference>
<dbReference type="PROSITE" id="PS00216">
    <property type="entry name" value="SUGAR_TRANSPORT_1"/>
    <property type="match status" value="1"/>
</dbReference>
<accession>A0ABD0K7C6</accession>
<feature type="region of interest" description="Disordered" evidence="7">
    <location>
        <begin position="75"/>
        <end position="102"/>
    </location>
</feature>
<feature type="transmembrane region" description="Helical" evidence="8">
    <location>
        <begin position="127"/>
        <end position="144"/>
    </location>
</feature>
<feature type="transmembrane region" description="Helical" evidence="8">
    <location>
        <begin position="421"/>
        <end position="445"/>
    </location>
</feature>
<feature type="transmembrane region" description="Helical" evidence="8">
    <location>
        <begin position="284"/>
        <end position="306"/>
    </location>
</feature>
<organism evidence="10 11">
    <name type="scientific">Batillaria attramentaria</name>
    <dbReference type="NCBI Taxonomy" id="370345"/>
    <lineage>
        <taxon>Eukaryota</taxon>
        <taxon>Metazoa</taxon>
        <taxon>Spiralia</taxon>
        <taxon>Lophotrochozoa</taxon>
        <taxon>Mollusca</taxon>
        <taxon>Gastropoda</taxon>
        <taxon>Caenogastropoda</taxon>
        <taxon>Sorbeoconcha</taxon>
        <taxon>Cerithioidea</taxon>
        <taxon>Batillariidae</taxon>
        <taxon>Batillaria</taxon>
    </lineage>
</organism>
<keyword evidence="4 8" id="KW-0812">Transmembrane</keyword>
<gene>
    <name evidence="10" type="ORF">BaRGS_00025943</name>
</gene>
<evidence type="ECO:0000313" key="11">
    <source>
        <dbReference type="Proteomes" id="UP001519460"/>
    </source>
</evidence>
<evidence type="ECO:0000256" key="4">
    <source>
        <dbReference type="ARBA" id="ARBA00022692"/>
    </source>
</evidence>
<dbReference type="PRINTS" id="PR00171">
    <property type="entry name" value="SUGRTRNSPORT"/>
</dbReference>
<evidence type="ECO:0000256" key="1">
    <source>
        <dbReference type="ARBA" id="ARBA00004141"/>
    </source>
</evidence>
<name>A0ABD0K7C6_9CAEN</name>
<evidence type="ECO:0000256" key="3">
    <source>
        <dbReference type="ARBA" id="ARBA00022448"/>
    </source>
</evidence>
<protein>
    <recommendedName>
        <fullName evidence="9">Major facilitator superfamily (MFS) profile domain-containing protein</fullName>
    </recommendedName>
</protein>
<evidence type="ECO:0000256" key="6">
    <source>
        <dbReference type="ARBA" id="ARBA00023136"/>
    </source>
</evidence>
<dbReference type="PROSITE" id="PS50850">
    <property type="entry name" value="MFS"/>
    <property type="match status" value="1"/>
</dbReference>
<dbReference type="InterPro" id="IPR036259">
    <property type="entry name" value="MFS_trans_sf"/>
</dbReference>
<keyword evidence="5 8" id="KW-1133">Transmembrane helix</keyword>
<reference evidence="10 11" key="1">
    <citation type="journal article" date="2023" name="Sci. Data">
        <title>Genome assembly of the Korean intertidal mud-creeper Batillaria attramentaria.</title>
        <authorList>
            <person name="Patra A.K."/>
            <person name="Ho P.T."/>
            <person name="Jun S."/>
            <person name="Lee S.J."/>
            <person name="Kim Y."/>
            <person name="Won Y.J."/>
        </authorList>
    </citation>
    <scope>NUCLEOTIDE SEQUENCE [LARGE SCALE GENOMIC DNA]</scope>
    <source>
        <strain evidence="10">Wonlab-2016</strain>
    </source>
</reference>
<dbReference type="InterPro" id="IPR020846">
    <property type="entry name" value="MFS_dom"/>
</dbReference>
<evidence type="ECO:0000256" key="2">
    <source>
        <dbReference type="ARBA" id="ARBA00010992"/>
    </source>
</evidence>
<evidence type="ECO:0000313" key="10">
    <source>
        <dbReference type="EMBL" id="KAK7482777.1"/>
    </source>
</evidence>
<feature type="transmembrane region" description="Helical" evidence="8">
    <location>
        <begin position="611"/>
        <end position="629"/>
    </location>
</feature>
<dbReference type="AlphaFoldDB" id="A0ABD0K7C6"/>
<feature type="transmembrane region" description="Helical" evidence="8">
    <location>
        <begin position="222"/>
        <end position="243"/>
    </location>
</feature>
<comment type="caution">
    <text evidence="10">The sequence shown here is derived from an EMBL/GenBank/DDBJ whole genome shotgun (WGS) entry which is preliminary data.</text>
</comment>
<dbReference type="GO" id="GO:0016020">
    <property type="term" value="C:membrane"/>
    <property type="evidence" value="ECO:0007669"/>
    <property type="project" value="UniProtKB-SubCell"/>
</dbReference>
<feature type="transmembrane region" description="Helical" evidence="8">
    <location>
        <begin position="540"/>
        <end position="560"/>
    </location>
</feature>
<feature type="region of interest" description="Disordered" evidence="7">
    <location>
        <begin position="648"/>
        <end position="677"/>
    </location>
</feature>